<keyword evidence="6 7" id="KW-0414">Isoprene biosynthesis</keyword>
<dbReference type="CDD" id="cd02516">
    <property type="entry name" value="CDP-ME_synthetase"/>
    <property type="match status" value="1"/>
</dbReference>
<dbReference type="PANTHER" id="PTHR32125">
    <property type="entry name" value="2-C-METHYL-D-ERYTHRITOL 4-PHOSPHATE CYTIDYLYLTRANSFERASE, CHLOROPLASTIC"/>
    <property type="match status" value="1"/>
</dbReference>
<dbReference type="PATRIC" id="fig|118110.3.peg.383"/>
<proteinExistence type="inferred from homology"/>
<dbReference type="Gene3D" id="3.90.550.10">
    <property type="entry name" value="Spore Coat Polysaccharide Biosynthesis Protein SpsA, Chain A"/>
    <property type="match status" value="1"/>
</dbReference>
<accession>A0A172WDU4</accession>
<keyword evidence="9" id="KW-1185">Reference proteome</keyword>
<dbReference type="STRING" id="118110.XW81_01930"/>
<name>A0A172WDU4_BUCSC</name>
<dbReference type="PROSITE" id="PS01295">
    <property type="entry name" value="ISPD"/>
    <property type="match status" value="1"/>
</dbReference>
<evidence type="ECO:0000256" key="5">
    <source>
        <dbReference type="ARBA" id="ARBA00022695"/>
    </source>
</evidence>
<dbReference type="UniPathway" id="UPA00056">
    <property type="reaction ID" value="UER00093"/>
</dbReference>
<comment type="pathway">
    <text evidence="2 7">Isoprenoid biosynthesis; isopentenyl diphosphate biosynthesis via DXP pathway; isopentenyl diphosphate from 1-deoxy-D-xylulose 5-phosphate: step 2/6.</text>
</comment>
<feature type="site" description="Transition state stabilizer" evidence="7">
    <location>
        <position position="23"/>
    </location>
</feature>
<dbReference type="Proteomes" id="UP000077654">
    <property type="component" value="Chromosome"/>
</dbReference>
<reference evidence="8 9" key="1">
    <citation type="submission" date="2015-04" db="EMBL/GenBank/DDBJ databases">
        <title>Buchnera aphidicola assembly.</title>
        <authorList>
            <person name="Zhang Y."/>
        </authorList>
    </citation>
    <scope>NUCLEOTIDE SEQUENCE [LARGE SCALE GENOMIC DNA]</scope>
    <source>
        <strain evidence="8 9">SC</strain>
    </source>
</reference>
<sequence>MNTINLLHSRIFAVIPAAGIGSRMLLNIPKQYLKIQGHTILEHSVNFFLSHSNISKIIVVLNKKDVFFNTLPISSHPRVFSVFGGRLRIHSVLSGLLAISNADWVIVHDAVRPCLNINDLNKILSLVNTSAIGGILATPVSNTLKYSTNNSEIFSTINRNRLWNALTPQCFPLKLLTFCLKKVIDSGINITDESSAMEYCGYFPKLVQGCSSNIKVTYPEDISFVNCYLKSKFHERSSI</sequence>
<comment type="function">
    <text evidence="7">Catalyzes the formation of 4-diphosphocytidyl-2-C-methyl-D-erythritol from CTP and 2-C-methyl-D-erythritol 4-phosphate (MEP).</text>
</comment>
<dbReference type="InterPro" id="IPR018294">
    <property type="entry name" value="ISPD_synthase_CS"/>
</dbReference>
<dbReference type="GO" id="GO:0050518">
    <property type="term" value="F:2-C-methyl-D-erythritol 4-phosphate cytidylyltransferase activity"/>
    <property type="evidence" value="ECO:0007669"/>
    <property type="project" value="UniProtKB-UniRule"/>
</dbReference>
<dbReference type="EC" id="2.7.7.60" evidence="7"/>
<dbReference type="AlphaFoldDB" id="A0A172WDU4"/>
<dbReference type="InterPro" id="IPR034683">
    <property type="entry name" value="IspD/TarI"/>
</dbReference>
<dbReference type="EMBL" id="CP011299">
    <property type="protein sequence ID" value="ANF17144.1"/>
    <property type="molecule type" value="Genomic_DNA"/>
</dbReference>
<dbReference type="Pfam" id="PF01128">
    <property type="entry name" value="IspD"/>
    <property type="match status" value="1"/>
</dbReference>
<keyword evidence="5 7" id="KW-0548">Nucleotidyltransferase</keyword>
<evidence type="ECO:0000313" key="9">
    <source>
        <dbReference type="Proteomes" id="UP000077654"/>
    </source>
</evidence>
<evidence type="ECO:0000256" key="2">
    <source>
        <dbReference type="ARBA" id="ARBA00004787"/>
    </source>
</evidence>
<feature type="site" description="Transition state stabilizer" evidence="7">
    <location>
        <position position="30"/>
    </location>
</feature>
<comment type="catalytic activity">
    <reaction evidence="1 7">
        <text>2-C-methyl-D-erythritol 4-phosphate + CTP + H(+) = 4-CDP-2-C-methyl-D-erythritol + diphosphate</text>
        <dbReference type="Rhea" id="RHEA:13429"/>
        <dbReference type="ChEBI" id="CHEBI:15378"/>
        <dbReference type="ChEBI" id="CHEBI:33019"/>
        <dbReference type="ChEBI" id="CHEBI:37563"/>
        <dbReference type="ChEBI" id="CHEBI:57823"/>
        <dbReference type="ChEBI" id="CHEBI:58262"/>
        <dbReference type="EC" id="2.7.7.60"/>
    </reaction>
</comment>
<keyword evidence="4 7" id="KW-0808">Transferase</keyword>
<dbReference type="GO" id="GO:0019288">
    <property type="term" value="P:isopentenyl diphosphate biosynthetic process, methylerythritol 4-phosphate pathway"/>
    <property type="evidence" value="ECO:0007669"/>
    <property type="project" value="UniProtKB-UniRule"/>
</dbReference>
<protein>
    <recommendedName>
        <fullName evidence="7">2-C-methyl-D-erythritol 4-phosphate cytidylyltransferase</fullName>
        <ecNumber evidence="7">2.7.7.60</ecNumber>
    </recommendedName>
    <alternativeName>
        <fullName evidence="7">4-diphosphocytidyl-2C-methyl-D-erythritol synthase</fullName>
    </alternativeName>
    <alternativeName>
        <fullName evidence="7">MEP cytidylyltransferase</fullName>
        <shortName evidence="7">MCT</shortName>
    </alternativeName>
</protein>
<dbReference type="InterPro" id="IPR029044">
    <property type="entry name" value="Nucleotide-diphossugar_trans"/>
</dbReference>
<dbReference type="NCBIfam" id="TIGR00453">
    <property type="entry name" value="ispD"/>
    <property type="match status" value="1"/>
</dbReference>
<dbReference type="FunFam" id="3.90.550.10:FF:000003">
    <property type="entry name" value="2-C-methyl-D-erythritol 4-phosphate cytidylyltransferase"/>
    <property type="match status" value="1"/>
</dbReference>
<feature type="site" description="Positions MEP for the nucleophilic attack" evidence="7">
    <location>
        <position position="215"/>
    </location>
</feature>
<gene>
    <name evidence="7" type="primary">ispD</name>
    <name evidence="8" type="ORF">XW81_01930</name>
</gene>
<dbReference type="InterPro" id="IPR001228">
    <property type="entry name" value="IspD"/>
</dbReference>
<dbReference type="InterPro" id="IPR050088">
    <property type="entry name" value="IspD/TarI_cytidylyltransf_bact"/>
</dbReference>
<dbReference type="SUPFAM" id="SSF53448">
    <property type="entry name" value="Nucleotide-diphospho-sugar transferases"/>
    <property type="match status" value="1"/>
</dbReference>
<evidence type="ECO:0000256" key="1">
    <source>
        <dbReference type="ARBA" id="ARBA00001282"/>
    </source>
</evidence>
<dbReference type="RefSeq" id="WP_075474267.1">
    <property type="nucleotide sequence ID" value="NZ_CP011299.1"/>
</dbReference>
<evidence type="ECO:0000256" key="4">
    <source>
        <dbReference type="ARBA" id="ARBA00022679"/>
    </source>
</evidence>
<feature type="site" description="Positions MEP for the nucleophilic attack" evidence="7">
    <location>
        <position position="159"/>
    </location>
</feature>
<comment type="similarity">
    <text evidence="3 7">Belongs to the IspD/TarI cytidylyltransferase family. IspD subfamily.</text>
</comment>
<dbReference type="PANTHER" id="PTHR32125:SF4">
    <property type="entry name" value="2-C-METHYL-D-ERYTHRITOL 4-PHOSPHATE CYTIDYLYLTRANSFERASE, CHLOROPLASTIC"/>
    <property type="match status" value="1"/>
</dbReference>
<evidence type="ECO:0000313" key="8">
    <source>
        <dbReference type="EMBL" id="ANF17144.1"/>
    </source>
</evidence>
<evidence type="ECO:0000256" key="3">
    <source>
        <dbReference type="ARBA" id="ARBA00009789"/>
    </source>
</evidence>
<dbReference type="HAMAP" id="MF_00108">
    <property type="entry name" value="IspD"/>
    <property type="match status" value="1"/>
</dbReference>
<evidence type="ECO:0000256" key="7">
    <source>
        <dbReference type="HAMAP-Rule" id="MF_00108"/>
    </source>
</evidence>
<evidence type="ECO:0000256" key="6">
    <source>
        <dbReference type="ARBA" id="ARBA00023229"/>
    </source>
</evidence>
<dbReference type="OrthoDB" id="9806837at2"/>
<comment type="subunit">
    <text evidence="7">Homodimer.</text>
</comment>
<organism evidence="8 9">
    <name type="scientific">Buchnera aphidicola subsp. Schlechtendalia chinensis</name>
    <dbReference type="NCBI Taxonomy" id="118110"/>
    <lineage>
        <taxon>Bacteria</taxon>
        <taxon>Pseudomonadati</taxon>
        <taxon>Pseudomonadota</taxon>
        <taxon>Gammaproteobacteria</taxon>
        <taxon>Enterobacterales</taxon>
        <taxon>Erwiniaceae</taxon>
        <taxon>Buchnera</taxon>
    </lineage>
</organism>